<name>A0ABS2XEY4_POLSP</name>
<evidence type="ECO:0000313" key="1">
    <source>
        <dbReference type="EMBL" id="MBN3272593.1"/>
    </source>
</evidence>
<feature type="non-terminal residue" evidence="1">
    <location>
        <position position="1"/>
    </location>
</feature>
<keyword evidence="2" id="KW-1185">Reference proteome</keyword>
<organism evidence="1 2">
    <name type="scientific">Polyodon spathula</name>
    <name type="common">North American paddlefish</name>
    <name type="synonym">Squalus spathula</name>
    <dbReference type="NCBI Taxonomy" id="7913"/>
    <lineage>
        <taxon>Eukaryota</taxon>
        <taxon>Metazoa</taxon>
        <taxon>Chordata</taxon>
        <taxon>Craniata</taxon>
        <taxon>Vertebrata</taxon>
        <taxon>Euteleostomi</taxon>
        <taxon>Actinopterygii</taxon>
        <taxon>Chondrostei</taxon>
        <taxon>Acipenseriformes</taxon>
        <taxon>Polyodontidae</taxon>
        <taxon>Polyodon</taxon>
    </lineage>
</organism>
<gene>
    <name evidence="1" type="primary">Sars2_0</name>
    <name evidence="1" type="ORF">GTO93_0000140</name>
</gene>
<accession>A0ABS2XEY4</accession>
<protein>
    <submittedName>
        <fullName evidence="1">SYSM protein</fullName>
    </submittedName>
</protein>
<feature type="non-terminal residue" evidence="1">
    <location>
        <position position="60"/>
    </location>
</feature>
<dbReference type="Gene3D" id="3.30.930.10">
    <property type="entry name" value="Bira Bifunctional Protein, Domain 2"/>
    <property type="match status" value="1"/>
</dbReference>
<evidence type="ECO:0000313" key="2">
    <source>
        <dbReference type="Proteomes" id="UP001166093"/>
    </source>
</evidence>
<comment type="caution">
    <text evidence="1">The sequence shown here is derived from an EMBL/GenBank/DDBJ whole genome shotgun (WGS) entry which is preliminary data.</text>
</comment>
<sequence length="60" mass="6341">MAVPDMLRGAVFEGCGMQPHSHSSQVYALDSSRFPDLNLAGTGEVGIAGTQRSALQHGQR</sequence>
<proteinExistence type="predicted"/>
<dbReference type="Proteomes" id="UP001166093">
    <property type="component" value="Unassembled WGS sequence"/>
</dbReference>
<dbReference type="InterPro" id="IPR045864">
    <property type="entry name" value="aa-tRNA-synth_II/BPL/LPL"/>
</dbReference>
<dbReference type="EMBL" id="JAAWVQ010022272">
    <property type="protein sequence ID" value="MBN3272593.1"/>
    <property type="molecule type" value="Genomic_DNA"/>
</dbReference>
<reference evidence="1" key="1">
    <citation type="journal article" date="2021" name="Cell">
        <title>Tracing the genetic footprints of vertebrate landing in non-teleost ray-finned fishes.</title>
        <authorList>
            <person name="Bi X."/>
            <person name="Wang K."/>
            <person name="Yang L."/>
            <person name="Pan H."/>
            <person name="Jiang H."/>
            <person name="Wei Q."/>
            <person name="Fang M."/>
            <person name="Yu H."/>
            <person name="Zhu C."/>
            <person name="Cai Y."/>
            <person name="He Y."/>
            <person name="Gan X."/>
            <person name="Zeng H."/>
            <person name="Yu D."/>
            <person name="Zhu Y."/>
            <person name="Jiang H."/>
            <person name="Qiu Q."/>
            <person name="Yang H."/>
            <person name="Zhang Y.E."/>
            <person name="Wang W."/>
            <person name="Zhu M."/>
            <person name="He S."/>
            <person name="Zhang G."/>
        </authorList>
    </citation>
    <scope>NUCLEOTIDE SEQUENCE</scope>
    <source>
        <strain evidence="1">Pddl_001</strain>
    </source>
</reference>